<evidence type="ECO:0000256" key="3">
    <source>
        <dbReference type="ARBA" id="ARBA00023125"/>
    </source>
</evidence>
<keyword evidence="5" id="KW-0539">Nucleus</keyword>
<dbReference type="AlphaFoldDB" id="A0A7J6WWH4"/>
<sequence length="253" mass="28741">MMLLDPCGRSWPVTIYHKKEGGTMMTGGWSEFCAANRLNTNDICIFLFIEGMGEVIRVEISRTRIKAPSANQASADMAISTYTPKEVIETPTGKRPEDFVVDQPARESIKEECAELGFNLKESDEVNRVDINSFKCNERSIIAARAFTSDNPFCTITMRPTYVSGSYSLNIPKDFANKYLKDAFQGITLRHSNRGSWHAGYRAGHRKLGKGWKEFVFANHLQVNDICIFELVDKIHIEFEVFIYRVNLLQHVA</sequence>
<protein>
    <recommendedName>
        <fullName evidence="6">TF-B3 domain-containing protein</fullName>
    </recommendedName>
</protein>
<keyword evidence="3" id="KW-0238">DNA-binding</keyword>
<dbReference type="InterPro" id="IPR003340">
    <property type="entry name" value="B3_DNA-bd"/>
</dbReference>
<dbReference type="GO" id="GO:0003677">
    <property type="term" value="F:DNA binding"/>
    <property type="evidence" value="ECO:0007669"/>
    <property type="project" value="UniProtKB-KW"/>
</dbReference>
<evidence type="ECO:0000313" key="8">
    <source>
        <dbReference type="Proteomes" id="UP000554482"/>
    </source>
</evidence>
<dbReference type="EMBL" id="JABWDY010008965">
    <property type="protein sequence ID" value="KAF5201796.1"/>
    <property type="molecule type" value="Genomic_DNA"/>
</dbReference>
<keyword evidence="2" id="KW-0805">Transcription regulation</keyword>
<dbReference type="GO" id="GO:0005634">
    <property type="term" value="C:nucleus"/>
    <property type="evidence" value="ECO:0007669"/>
    <property type="project" value="UniProtKB-SubCell"/>
</dbReference>
<keyword evidence="8" id="KW-1185">Reference proteome</keyword>
<dbReference type="OrthoDB" id="590488at2759"/>
<feature type="domain" description="TF-B3" evidence="6">
    <location>
        <begin position="1"/>
        <end position="64"/>
    </location>
</feature>
<evidence type="ECO:0000256" key="2">
    <source>
        <dbReference type="ARBA" id="ARBA00023015"/>
    </source>
</evidence>
<evidence type="ECO:0000256" key="1">
    <source>
        <dbReference type="ARBA" id="ARBA00004123"/>
    </source>
</evidence>
<evidence type="ECO:0000259" key="6">
    <source>
        <dbReference type="PROSITE" id="PS50863"/>
    </source>
</evidence>
<dbReference type="Pfam" id="PF02362">
    <property type="entry name" value="B3"/>
    <property type="match status" value="2"/>
</dbReference>
<dbReference type="CDD" id="cd10017">
    <property type="entry name" value="B3_DNA"/>
    <property type="match status" value="2"/>
</dbReference>
<dbReference type="PROSITE" id="PS50863">
    <property type="entry name" value="B3"/>
    <property type="match status" value="2"/>
</dbReference>
<name>A0A7J6WWH4_THATH</name>
<keyword evidence="4" id="KW-0804">Transcription</keyword>
<evidence type="ECO:0000256" key="5">
    <source>
        <dbReference type="ARBA" id="ARBA00023242"/>
    </source>
</evidence>
<dbReference type="Gene3D" id="2.40.330.10">
    <property type="entry name" value="DNA-binding pseudobarrel domain"/>
    <property type="match status" value="2"/>
</dbReference>
<reference evidence="7 8" key="1">
    <citation type="submission" date="2020-06" db="EMBL/GenBank/DDBJ databases">
        <title>Transcriptomic and genomic resources for Thalictrum thalictroides and T. hernandezii: Facilitating candidate gene discovery in an emerging model plant lineage.</title>
        <authorList>
            <person name="Arias T."/>
            <person name="Riano-Pachon D.M."/>
            <person name="Di Stilio V.S."/>
        </authorList>
    </citation>
    <scope>NUCLEOTIDE SEQUENCE [LARGE SCALE GENOMIC DNA]</scope>
    <source>
        <strain evidence="8">cv. WT478/WT964</strain>
        <tissue evidence="7">Leaves</tissue>
    </source>
</reference>
<organism evidence="7 8">
    <name type="scientific">Thalictrum thalictroides</name>
    <name type="common">Rue-anemone</name>
    <name type="synonym">Anemone thalictroides</name>
    <dbReference type="NCBI Taxonomy" id="46969"/>
    <lineage>
        <taxon>Eukaryota</taxon>
        <taxon>Viridiplantae</taxon>
        <taxon>Streptophyta</taxon>
        <taxon>Embryophyta</taxon>
        <taxon>Tracheophyta</taxon>
        <taxon>Spermatophyta</taxon>
        <taxon>Magnoliopsida</taxon>
        <taxon>Ranunculales</taxon>
        <taxon>Ranunculaceae</taxon>
        <taxon>Thalictroideae</taxon>
        <taxon>Thalictrum</taxon>
    </lineage>
</organism>
<comment type="subcellular location">
    <subcellularLocation>
        <location evidence="1">Nucleus</location>
    </subcellularLocation>
</comment>
<evidence type="ECO:0000313" key="7">
    <source>
        <dbReference type="EMBL" id="KAF5201796.1"/>
    </source>
</evidence>
<proteinExistence type="predicted"/>
<dbReference type="InterPro" id="IPR044837">
    <property type="entry name" value="REM16-like"/>
</dbReference>
<dbReference type="PANTHER" id="PTHR31391">
    <property type="entry name" value="B3 DOMAIN-CONTAINING PROTEIN OS11G0197600-RELATED"/>
    <property type="match status" value="1"/>
</dbReference>
<gene>
    <name evidence="7" type="ORF">FRX31_008617</name>
</gene>
<accession>A0A7J6WWH4</accession>
<feature type="domain" description="TF-B3" evidence="6">
    <location>
        <begin position="154"/>
        <end position="247"/>
    </location>
</feature>
<comment type="caution">
    <text evidence="7">The sequence shown here is derived from an EMBL/GenBank/DDBJ whole genome shotgun (WGS) entry which is preliminary data.</text>
</comment>
<dbReference type="InterPro" id="IPR015300">
    <property type="entry name" value="DNA-bd_pseudobarrel_sf"/>
</dbReference>
<dbReference type="SUPFAM" id="SSF101936">
    <property type="entry name" value="DNA-binding pseudobarrel domain"/>
    <property type="match status" value="2"/>
</dbReference>
<dbReference type="PANTHER" id="PTHR31391:SF165">
    <property type="entry name" value="B3 DOMAIN-CONTAINING PROTEIN LOC_OS12G40080-LIKE"/>
    <property type="match status" value="1"/>
</dbReference>
<dbReference type="SMART" id="SM01019">
    <property type="entry name" value="B3"/>
    <property type="match status" value="2"/>
</dbReference>
<evidence type="ECO:0000256" key="4">
    <source>
        <dbReference type="ARBA" id="ARBA00023163"/>
    </source>
</evidence>
<dbReference type="Proteomes" id="UP000554482">
    <property type="component" value="Unassembled WGS sequence"/>
</dbReference>